<dbReference type="Gene3D" id="3.40.50.300">
    <property type="entry name" value="P-loop containing nucleotide triphosphate hydrolases"/>
    <property type="match status" value="1"/>
</dbReference>
<feature type="domain" description="Novel STAND NTPase 1" evidence="7">
    <location>
        <begin position="612"/>
        <end position="810"/>
    </location>
</feature>
<dbReference type="InterPro" id="IPR049052">
    <property type="entry name" value="nSTAND1"/>
</dbReference>
<reference evidence="8" key="1">
    <citation type="submission" date="2020-01" db="EMBL/GenBank/DDBJ databases">
        <authorList>
            <person name="Meier V. D."/>
            <person name="Meier V D."/>
        </authorList>
    </citation>
    <scope>NUCLEOTIDE SEQUENCE</scope>
    <source>
        <strain evidence="8">HLG_WM_MAG_04</strain>
    </source>
</reference>
<feature type="coiled-coil region" evidence="4">
    <location>
        <begin position="449"/>
        <end position="476"/>
    </location>
</feature>
<sequence>MKKLLPLLFLLFTNLCATTVALPKLVEEGESLSNFEKNFYLDSRSAVNAVAISEDGKTIVSGSSDNSVKIWDSGRGELIRSLEGHKDTVMSVAISKDGKTIVSGSSDNSVKIWDSNKTTALKSLLGGQRGNWLSKNHENGTFTRGDDGTLLLEKETFKAVQPRWYVEQKSVDDINLSVGNRHLKFDNNQKAKLLLQLKNLDQNISVLSLKGESKHLLVVPKRVGVLQVFETREVVLDVFAKVSRDDPKFIKNEELKLTCTTPKGAEFNLSIFVSIDFSTLKVESATLSKAEKTFTVTVKNIGNKILEKATVKLEEPFSTGTQELKNLEVNKSRDFIFSIPAYSNRTQNKDIDEKSPFKFSVAIANEEEILKNPAGTKIAPAYVWHFDNGDVTISLDKLAWYEYALWVVTGLVLLALIIYFRRYRNTLVLQLQSDPKGLLKLNPAALQEAKTKLSKINELESVLKTLEIEPEKLRETLAFFENNEEQKVAYLAESLNASYVKEGAFYRLSLGESFSVHTLNSFLVYVDDVSASSIEKKALATQDKIFVLGKSEEQNTLAKKAHNKTNFMIAPTVTQLNRLLLGQDAQEVLVEILAESLLAKHMSPYQINGDVKNEENFFGRVEILREILGNNKNYLIVGSRQLGKSSLLRALQRRYELNPMVNTYLFTMNDENLLREMQEVLRLDDSYGLEKMVSYLSAQDKKSLFLIDEADEFIKADAKNDYKITKAFRKLAQDGKATFVITGFWTLYYYVTHHYQAPLKNFGELIKLGGLENEACSELMLEPMRRIGVSYEDDEIISKLIKRCGNRANLIAITCHEVLKVIEGDVISQENIEHVIRHSSLEDYLKGWQKISLNEEENTLDRAILFLTLKEEQFRLSDVLNMLAAVGLASVDENKVNESLERLVIGYFLKKDRGNYRYQVPLFKEKLLYEDVEVLLKREVRKLGE</sequence>
<dbReference type="Pfam" id="PF00400">
    <property type="entry name" value="WD40"/>
    <property type="match status" value="2"/>
</dbReference>
<evidence type="ECO:0000256" key="6">
    <source>
        <dbReference type="SAM" id="SignalP"/>
    </source>
</evidence>
<dbReference type="PROSITE" id="PS50294">
    <property type="entry name" value="WD_REPEATS_REGION"/>
    <property type="match status" value="2"/>
</dbReference>
<keyword evidence="5" id="KW-1133">Transmembrane helix</keyword>
<proteinExistence type="predicted"/>
<dbReference type="InterPro" id="IPR027417">
    <property type="entry name" value="P-loop_NTPase"/>
</dbReference>
<keyword evidence="5" id="KW-0472">Membrane</keyword>
<evidence type="ECO:0000256" key="3">
    <source>
        <dbReference type="PROSITE-ProRule" id="PRU00221"/>
    </source>
</evidence>
<dbReference type="InterPro" id="IPR015943">
    <property type="entry name" value="WD40/YVTN_repeat-like_dom_sf"/>
</dbReference>
<evidence type="ECO:0000256" key="1">
    <source>
        <dbReference type="ARBA" id="ARBA00022574"/>
    </source>
</evidence>
<keyword evidence="1 3" id="KW-0853">WD repeat</keyword>
<evidence type="ECO:0000256" key="4">
    <source>
        <dbReference type="SAM" id="Coils"/>
    </source>
</evidence>
<accession>A0A6S6TTF1</accession>
<feature type="repeat" description="WD" evidence="3">
    <location>
        <begin position="82"/>
        <end position="123"/>
    </location>
</feature>
<dbReference type="SUPFAM" id="SSF50978">
    <property type="entry name" value="WD40 repeat-like"/>
    <property type="match status" value="1"/>
</dbReference>
<dbReference type="SMART" id="SM00320">
    <property type="entry name" value="WD40"/>
    <property type="match status" value="2"/>
</dbReference>
<dbReference type="InterPro" id="IPR001680">
    <property type="entry name" value="WD40_rpt"/>
</dbReference>
<feature type="repeat" description="WD" evidence="3">
    <location>
        <begin position="40"/>
        <end position="81"/>
    </location>
</feature>
<evidence type="ECO:0000256" key="2">
    <source>
        <dbReference type="ARBA" id="ARBA00022737"/>
    </source>
</evidence>
<protein>
    <submittedName>
        <fullName evidence="8">High-affnity carbon uptake protein Hat/HatR</fullName>
    </submittedName>
</protein>
<feature type="transmembrane region" description="Helical" evidence="5">
    <location>
        <begin position="400"/>
        <end position="420"/>
    </location>
</feature>
<keyword evidence="4" id="KW-0175">Coiled coil</keyword>
<dbReference type="PANTHER" id="PTHR22847:SF637">
    <property type="entry name" value="WD REPEAT DOMAIN 5B"/>
    <property type="match status" value="1"/>
</dbReference>
<dbReference type="InterPro" id="IPR036322">
    <property type="entry name" value="WD40_repeat_dom_sf"/>
</dbReference>
<keyword evidence="5" id="KW-0812">Transmembrane</keyword>
<evidence type="ECO:0000259" key="7">
    <source>
        <dbReference type="Pfam" id="PF20703"/>
    </source>
</evidence>
<evidence type="ECO:0000313" key="8">
    <source>
        <dbReference type="EMBL" id="CAA6819383.1"/>
    </source>
</evidence>
<feature type="chain" id="PRO_5027893344" evidence="6">
    <location>
        <begin position="18"/>
        <end position="945"/>
    </location>
</feature>
<dbReference type="SUPFAM" id="SSF52540">
    <property type="entry name" value="P-loop containing nucleoside triphosphate hydrolases"/>
    <property type="match status" value="1"/>
</dbReference>
<dbReference type="Gene3D" id="2.130.10.10">
    <property type="entry name" value="YVTN repeat-like/Quinoprotein amine dehydrogenase"/>
    <property type="match status" value="1"/>
</dbReference>
<dbReference type="AlphaFoldDB" id="A0A6S6TTF1"/>
<evidence type="ECO:0000256" key="5">
    <source>
        <dbReference type="SAM" id="Phobius"/>
    </source>
</evidence>
<dbReference type="PANTHER" id="PTHR22847">
    <property type="entry name" value="WD40 REPEAT PROTEIN"/>
    <property type="match status" value="1"/>
</dbReference>
<keyword evidence="2" id="KW-0677">Repeat</keyword>
<gene>
    <name evidence="8" type="ORF">HELGO_WM8703</name>
</gene>
<organism evidence="8">
    <name type="scientific">uncultured Sulfurovum sp</name>
    <dbReference type="NCBI Taxonomy" id="269237"/>
    <lineage>
        <taxon>Bacteria</taxon>
        <taxon>Pseudomonadati</taxon>
        <taxon>Campylobacterota</taxon>
        <taxon>Epsilonproteobacteria</taxon>
        <taxon>Campylobacterales</taxon>
        <taxon>Sulfurovaceae</taxon>
        <taxon>Sulfurovum</taxon>
        <taxon>environmental samples</taxon>
    </lineage>
</organism>
<dbReference type="EMBL" id="CACVAX010000053">
    <property type="protein sequence ID" value="CAA6819383.1"/>
    <property type="molecule type" value="Genomic_DNA"/>
</dbReference>
<name>A0A6S6TTF1_9BACT</name>
<feature type="signal peptide" evidence="6">
    <location>
        <begin position="1"/>
        <end position="17"/>
    </location>
</feature>
<dbReference type="PROSITE" id="PS50082">
    <property type="entry name" value="WD_REPEATS_2"/>
    <property type="match status" value="2"/>
</dbReference>
<keyword evidence="6" id="KW-0732">Signal</keyword>
<dbReference type="Pfam" id="PF20703">
    <property type="entry name" value="nSTAND1"/>
    <property type="match status" value="1"/>
</dbReference>